<organism evidence="2 3">
    <name type="scientific">Scophthalmus maximus</name>
    <name type="common">Turbot</name>
    <name type="synonym">Psetta maxima</name>
    <dbReference type="NCBI Taxonomy" id="52904"/>
    <lineage>
        <taxon>Eukaryota</taxon>
        <taxon>Metazoa</taxon>
        <taxon>Chordata</taxon>
        <taxon>Craniata</taxon>
        <taxon>Vertebrata</taxon>
        <taxon>Euteleostomi</taxon>
        <taxon>Actinopterygii</taxon>
        <taxon>Neopterygii</taxon>
        <taxon>Teleostei</taxon>
        <taxon>Neoteleostei</taxon>
        <taxon>Acanthomorphata</taxon>
        <taxon>Carangaria</taxon>
        <taxon>Pleuronectiformes</taxon>
        <taxon>Pleuronectoidei</taxon>
        <taxon>Scophthalmidae</taxon>
        <taxon>Scophthalmus</taxon>
    </lineage>
</organism>
<protein>
    <submittedName>
        <fullName evidence="2">Uncharacterized protein</fullName>
    </submittedName>
</protein>
<gene>
    <name evidence="2" type="ORF">F2P81_015718</name>
</gene>
<name>A0A6A4SA98_SCOMX</name>
<dbReference type="AlphaFoldDB" id="A0A6A4SA98"/>
<reference evidence="2 3" key="1">
    <citation type="submission" date="2019-06" db="EMBL/GenBank/DDBJ databases">
        <title>Draft genomes of female and male turbot (Scophthalmus maximus).</title>
        <authorList>
            <person name="Xu H."/>
            <person name="Xu X.-W."/>
            <person name="Shao C."/>
            <person name="Chen S."/>
        </authorList>
    </citation>
    <scope>NUCLEOTIDE SEQUENCE [LARGE SCALE GENOMIC DNA]</scope>
    <source>
        <strain evidence="2">Ysfricsl-2016a</strain>
        <tissue evidence="2">Blood</tissue>
    </source>
</reference>
<dbReference type="Proteomes" id="UP000438429">
    <property type="component" value="Unassembled WGS sequence"/>
</dbReference>
<dbReference type="EMBL" id="VEVO01000014">
    <property type="protein sequence ID" value="KAF0031163.1"/>
    <property type="molecule type" value="Genomic_DNA"/>
</dbReference>
<proteinExistence type="predicted"/>
<evidence type="ECO:0000256" key="1">
    <source>
        <dbReference type="SAM" id="MobiDB-lite"/>
    </source>
</evidence>
<feature type="compositionally biased region" description="Acidic residues" evidence="1">
    <location>
        <begin position="217"/>
        <end position="226"/>
    </location>
</feature>
<comment type="caution">
    <text evidence="2">The sequence shown here is derived from an EMBL/GenBank/DDBJ whole genome shotgun (WGS) entry which is preliminary data.</text>
</comment>
<evidence type="ECO:0000313" key="2">
    <source>
        <dbReference type="EMBL" id="KAF0031163.1"/>
    </source>
</evidence>
<evidence type="ECO:0000313" key="3">
    <source>
        <dbReference type="Proteomes" id="UP000438429"/>
    </source>
</evidence>
<sequence>MAAAGPLVCGGPFVFRSLTYNIGKPINIFEPHLIIGLLVLCDPSDFLLLIKLLSLGLIGHGLSDFGRRNPIYVCNEVFSHGDRRHVSTSKSGIYCLIDTDLPVTASLQPVTFSSDMADRGVKPREAALLSASPTAHFSADGASSRRPEIWHQMALCRSLPGDNRDRSGRITTHYLLIILVWSADPAVCCSGSGSYLDPVPSSDGGTVQEPEGRRMEEEEEEKEDGESVLSCDVAARDGLRGRNQNLPSPETPRYTGRR</sequence>
<accession>A0A6A4SA98</accession>
<feature type="region of interest" description="Disordered" evidence="1">
    <location>
        <begin position="192"/>
        <end position="258"/>
    </location>
</feature>